<evidence type="ECO:0000313" key="4">
    <source>
        <dbReference type="Proteomes" id="UP000028545"/>
    </source>
</evidence>
<feature type="chain" id="PRO_5001775225" evidence="2">
    <location>
        <begin position="18"/>
        <end position="357"/>
    </location>
</feature>
<reference evidence="3 4" key="1">
    <citation type="journal article" date="2014" name="Genome Announc.">
        <title>Draft genome sequence of the pathogenic fungus Scedosporium apiospermum.</title>
        <authorList>
            <person name="Vandeputte P."/>
            <person name="Ghamrawi S."/>
            <person name="Rechenmann M."/>
            <person name="Iltis A."/>
            <person name="Giraud S."/>
            <person name="Fleury M."/>
            <person name="Thornton C."/>
            <person name="Delhaes L."/>
            <person name="Meyer W."/>
            <person name="Papon N."/>
            <person name="Bouchara J.P."/>
        </authorList>
    </citation>
    <scope>NUCLEOTIDE SEQUENCE [LARGE SCALE GENOMIC DNA]</scope>
    <source>
        <strain evidence="3 4">IHEM 14462</strain>
    </source>
</reference>
<evidence type="ECO:0000256" key="2">
    <source>
        <dbReference type="SAM" id="SignalP"/>
    </source>
</evidence>
<dbReference type="OMA" id="KYFVIMN"/>
<evidence type="ECO:0000256" key="1">
    <source>
        <dbReference type="ARBA" id="ARBA00022801"/>
    </source>
</evidence>
<dbReference type="Gene3D" id="3.40.50.1110">
    <property type="entry name" value="SGNH hydrolase"/>
    <property type="match status" value="1"/>
</dbReference>
<dbReference type="PANTHER" id="PTHR45648">
    <property type="entry name" value="GDSL LIPASE/ACYLHYDROLASE FAMILY PROTEIN (AFU_ORTHOLOGUE AFUA_4G14700)"/>
    <property type="match status" value="1"/>
</dbReference>
<dbReference type="GeneID" id="27727426"/>
<accession>A0A084FZG0</accession>
<feature type="signal peptide" evidence="2">
    <location>
        <begin position="1"/>
        <end position="17"/>
    </location>
</feature>
<dbReference type="InterPro" id="IPR036514">
    <property type="entry name" value="SGNH_hydro_sf"/>
</dbReference>
<dbReference type="RefSeq" id="XP_016640271.1">
    <property type="nucleotide sequence ID" value="XM_016790008.1"/>
</dbReference>
<dbReference type="Proteomes" id="UP000028545">
    <property type="component" value="Unassembled WGS sequence"/>
</dbReference>
<gene>
    <name evidence="3" type="ORF">SAPIO_CDS8354</name>
</gene>
<proteinExistence type="predicted"/>
<dbReference type="CDD" id="cd01846">
    <property type="entry name" value="fatty_acyltransferase_like"/>
    <property type="match status" value="1"/>
</dbReference>
<dbReference type="GO" id="GO:0016788">
    <property type="term" value="F:hydrolase activity, acting on ester bonds"/>
    <property type="evidence" value="ECO:0007669"/>
    <property type="project" value="InterPro"/>
</dbReference>
<dbReference type="VEuPathDB" id="FungiDB:SAPIO_CDS8354"/>
<keyword evidence="2" id="KW-0732">Signal</keyword>
<sequence length="357" mass="39051">MKATLSIAAALVPLATAATCGLKKFENLVTFGDSYTDEGRLGYFIGHNGEAPPAGELLPTSSNTASGGYTWPHFVSEKSGAKSFNYAVSGATCSNSIVERDFPLIGQPFPSVADYEVPAFKADLEFDELYGNRTADNTVYTLWIGTNDLGFGAFLSDNNKPGTTLTSFVDCVFGVFDSVYETGGRNFVLLNIVPLEQLPLYNLPELGGTLDSQFWQNKTAYNVLEYKNKIHQYSTSVNTMLSYGASANLLVENRWPGASFTIFDVHSLLNDLIANPDELFDAPADVTGYYHHCEAQNNSNCVDSEEASSSFLWYDELHPSARTDEIIADEFLQVIAGTSKYATTHISKKSSSKKLRK</sequence>
<dbReference type="Pfam" id="PF00657">
    <property type="entry name" value="Lipase_GDSL"/>
    <property type="match status" value="1"/>
</dbReference>
<evidence type="ECO:0000313" key="3">
    <source>
        <dbReference type="EMBL" id="KEZ40472.1"/>
    </source>
</evidence>
<dbReference type="OrthoDB" id="1600564at2759"/>
<dbReference type="EMBL" id="JOWA01000121">
    <property type="protein sequence ID" value="KEZ40472.1"/>
    <property type="molecule type" value="Genomic_DNA"/>
</dbReference>
<dbReference type="SUPFAM" id="SSF52266">
    <property type="entry name" value="SGNH hydrolase"/>
    <property type="match status" value="1"/>
</dbReference>
<keyword evidence="1" id="KW-0378">Hydrolase</keyword>
<dbReference type="AlphaFoldDB" id="A0A084FZG0"/>
<organism evidence="3 4">
    <name type="scientific">Pseudallescheria apiosperma</name>
    <name type="common">Scedosporium apiospermum</name>
    <dbReference type="NCBI Taxonomy" id="563466"/>
    <lineage>
        <taxon>Eukaryota</taxon>
        <taxon>Fungi</taxon>
        <taxon>Dikarya</taxon>
        <taxon>Ascomycota</taxon>
        <taxon>Pezizomycotina</taxon>
        <taxon>Sordariomycetes</taxon>
        <taxon>Hypocreomycetidae</taxon>
        <taxon>Microascales</taxon>
        <taxon>Microascaceae</taxon>
        <taxon>Scedosporium</taxon>
    </lineage>
</organism>
<name>A0A084FZG0_PSEDA</name>
<dbReference type="KEGG" id="sapo:SAPIO_CDS8354"/>
<comment type="caution">
    <text evidence="3">The sequence shown here is derived from an EMBL/GenBank/DDBJ whole genome shotgun (WGS) entry which is preliminary data.</text>
</comment>
<protein>
    <submittedName>
        <fullName evidence="3">Acetyl esterase</fullName>
    </submittedName>
</protein>
<dbReference type="PANTHER" id="PTHR45648:SF22">
    <property type="entry name" value="GDSL LIPASE_ACYLHYDROLASE FAMILY PROTEIN (AFU_ORTHOLOGUE AFUA_4G14700)"/>
    <property type="match status" value="1"/>
</dbReference>
<dbReference type="HOGENOM" id="CLU_015101_1_0_1"/>
<keyword evidence="4" id="KW-1185">Reference proteome</keyword>
<dbReference type="InterPro" id="IPR051058">
    <property type="entry name" value="GDSL_Est/Lipase"/>
</dbReference>
<dbReference type="InterPro" id="IPR001087">
    <property type="entry name" value="GDSL"/>
</dbReference>